<dbReference type="EMBL" id="JAWDGP010001014">
    <property type="protein sequence ID" value="KAK3795699.1"/>
    <property type="molecule type" value="Genomic_DNA"/>
</dbReference>
<dbReference type="AlphaFoldDB" id="A0AAE1AX82"/>
<keyword evidence="2" id="KW-1185">Reference proteome</keyword>
<organism evidence="1 2">
    <name type="scientific">Elysia crispata</name>
    <name type="common">lettuce slug</name>
    <dbReference type="NCBI Taxonomy" id="231223"/>
    <lineage>
        <taxon>Eukaryota</taxon>
        <taxon>Metazoa</taxon>
        <taxon>Spiralia</taxon>
        <taxon>Lophotrochozoa</taxon>
        <taxon>Mollusca</taxon>
        <taxon>Gastropoda</taxon>
        <taxon>Heterobranchia</taxon>
        <taxon>Euthyneura</taxon>
        <taxon>Panpulmonata</taxon>
        <taxon>Sacoglossa</taxon>
        <taxon>Placobranchoidea</taxon>
        <taxon>Plakobranchidae</taxon>
        <taxon>Elysia</taxon>
    </lineage>
</organism>
<comment type="caution">
    <text evidence="1">The sequence shown here is derived from an EMBL/GenBank/DDBJ whole genome shotgun (WGS) entry which is preliminary data.</text>
</comment>
<name>A0AAE1AX82_9GAST</name>
<proteinExistence type="predicted"/>
<evidence type="ECO:0000313" key="1">
    <source>
        <dbReference type="EMBL" id="KAK3795699.1"/>
    </source>
</evidence>
<gene>
    <name evidence="1" type="ORF">RRG08_021995</name>
</gene>
<evidence type="ECO:0000313" key="2">
    <source>
        <dbReference type="Proteomes" id="UP001283361"/>
    </source>
</evidence>
<reference evidence="1" key="1">
    <citation type="journal article" date="2023" name="G3 (Bethesda)">
        <title>A reference genome for the long-term kleptoplast-retaining sea slug Elysia crispata morphotype clarki.</title>
        <authorList>
            <person name="Eastman K.E."/>
            <person name="Pendleton A.L."/>
            <person name="Shaikh M.A."/>
            <person name="Suttiyut T."/>
            <person name="Ogas R."/>
            <person name="Tomko P."/>
            <person name="Gavelis G."/>
            <person name="Widhalm J.R."/>
            <person name="Wisecaver J.H."/>
        </authorList>
    </citation>
    <scope>NUCLEOTIDE SEQUENCE</scope>
    <source>
        <strain evidence="1">ECLA1</strain>
    </source>
</reference>
<dbReference type="Proteomes" id="UP001283361">
    <property type="component" value="Unassembled WGS sequence"/>
</dbReference>
<sequence>MSFQAAVPSTETCDMLVWSHLSNVWSHLFDGEGCSLLCGITDPVALVSSNQEKGTFDLISLAIVLCSFLSADLIIVQEMED</sequence>
<protein>
    <submittedName>
        <fullName evidence="1">Uncharacterized protein</fullName>
    </submittedName>
</protein>
<accession>A0AAE1AX82</accession>